<keyword evidence="3 6" id="KW-0378">Hydrolase</keyword>
<dbReference type="InterPro" id="IPR025863">
    <property type="entry name" value="Choline_sulf_C_dom"/>
</dbReference>
<feature type="domain" description="Choline sulfatase enzyme C-terminal" evidence="5">
    <location>
        <begin position="455"/>
        <end position="498"/>
    </location>
</feature>
<keyword evidence="7" id="KW-1185">Reference proteome</keyword>
<evidence type="ECO:0000313" key="6">
    <source>
        <dbReference type="EMBL" id="MCZ2723609.1"/>
    </source>
</evidence>
<organism evidence="6 7">
    <name type="scientific">Marinomonas phaeophyticola</name>
    <dbReference type="NCBI Taxonomy" id="3004091"/>
    <lineage>
        <taxon>Bacteria</taxon>
        <taxon>Pseudomonadati</taxon>
        <taxon>Pseudomonadota</taxon>
        <taxon>Gammaproteobacteria</taxon>
        <taxon>Oceanospirillales</taxon>
        <taxon>Oceanospirillaceae</taxon>
        <taxon>Marinomonas</taxon>
    </lineage>
</organism>
<comment type="caution">
    <text evidence="6">The sequence shown here is derived from an EMBL/GenBank/DDBJ whole genome shotgun (WGS) entry which is preliminary data.</text>
</comment>
<dbReference type="EC" id="3.1.6.6" evidence="6"/>
<dbReference type="Proteomes" id="UP001149719">
    <property type="component" value="Unassembled WGS sequence"/>
</dbReference>
<dbReference type="SUPFAM" id="SSF53649">
    <property type="entry name" value="Alkaline phosphatase-like"/>
    <property type="match status" value="1"/>
</dbReference>
<dbReference type="InterPro" id="IPR017850">
    <property type="entry name" value="Alkaline_phosphatase_core_sf"/>
</dbReference>
<proteinExistence type="inferred from homology"/>
<evidence type="ECO:0000256" key="2">
    <source>
        <dbReference type="ARBA" id="ARBA00022723"/>
    </source>
</evidence>
<accession>A0ABT4JYY0</accession>
<evidence type="ECO:0000256" key="3">
    <source>
        <dbReference type="ARBA" id="ARBA00022801"/>
    </source>
</evidence>
<dbReference type="CDD" id="cd16032">
    <property type="entry name" value="choline-sulfatase"/>
    <property type="match status" value="1"/>
</dbReference>
<dbReference type="Gene3D" id="3.40.720.10">
    <property type="entry name" value="Alkaline Phosphatase, subunit A"/>
    <property type="match status" value="1"/>
</dbReference>
<name>A0ABT4JYY0_9GAMM</name>
<keyword evidence="2" id="KW-0479">Metal-binding</keyword>
<evidence type="ECO:0000259" key="4">
    <source>
        <dbReference type="Pfam" id="PF00884"/>
    </source>
</evidence>
<dbReference type="Pfam" id="PF00884">
    <property type="entry name" value="Sulfatase"/>
    <property type="match status" value="1"/>
</dbReference>
<evidence type="ECO:0000313" key="7">
    <source>
        <dbReference type="Proteomes" id="UP001149719"/>
    </source>
</evidence>
<sequence>MSSPTNKQPNIIFIMADQVAAQALPMYGHSVVKTPHLTALATESTVFNRAYCNFPLCAPARYAMLSGKLCSRIGAYDNAAEFKSSTPTFVHGLRNKGYQTSLIGKMHFVGADQLHGYEERLTTEIYPSDFSWIPNWKNSDTKLAFQDMKNVISAGPAARTMQMDFDELVSYKAEQKIYDLARSEDKRPFFLTVSFTHPHDPYSPTPEFWELYKEEDIDDPAVPFIEYQDRDKHSQDLYKHYSMDQKIPSKKETLRARHGYYASISYIDDKIGKLIKNLKETGLWDNTVLIFTSDHGDMMGERGMWYKKSFFEWSLRVPLLIRTPFNNTASRVEDSVSHIDLFPTLLDMAGGHEEPPLFLDGVSLQPYLQNESPKIRPFPRAEYLAEGTDHPQVALIRDPYKLIISENASPLLFDLEKDPMELTNLASSPEYKAEFQNLIQQAEQEWDLASLRTNIINDQNNRRLVAEATSKGIQTSWDYEPHEDASKQFVRGGAWCADAETKAYLDANLAN</sequence>
<dbReference type="Pfam" id="PF12411">
    <property type="entry name" value="Choline_sulf_C"/>
    <property type="match status" value="1"/>
</dbReference>
<comment type="similarity">
    <text evidence="1">Belongs to the sulfatase family.</text>
</comment>
<dbReference type="NCBIfam" id="TIGR03417">
    <property type="entry name" value="chol_sulfatase"/>
    <property type="match status" value="1"/>
</dbReference>
<dbReference type="GO" id="GO:0047753">
    <property type="term" value="F:choline-sulfatase activity"/>
    <property type="evidence" value="ECO:0007669"/>
    <property type="project" value="UniProtKB-EC"/>
</dbReference>
<feature type="domain" description="Sulfatase N-terminal" evidence="4">
    <location>
        <begin position="9"/>
        <end position="350"/>
    </location>
</feature>
<dbReference type="EMBL" id="JAPUBN010000024">
    <property type="protein sequence ID" value="MCZ2723609.1"/>
    <property type="molecule type" value="Genomic_DNA"/>
</dbReference>
<evidence type="ECO:0000256" key="1">
    <source>
        <dbReference type="ARBA" id="ARBA00008779"/>
    </source>
</evidence>
<dbReference type="PROSITE" id="PS00149">
    <property type="entry name" value="SULFATASE_2"/>
    <property type="match status" value="1"/>
</dbReference>
<evidence type="ECO:0000259" key="5">
    <source>
        <dbReference type="Pfam" id="PF12411"/>
    </source>
</evidence>
<dbReference type="InterPro" id="IPR000917">
    <property type="entry name" value="Sulfatase_N"/>
</dbReference>
<protein>
    <submittedName>
        <fullName evidence="6">Choline-sulfatase</fullName>
        <ecNumber evidence="6">3.1.6.6</ecNumber>
    </submittedName>
</protein>
<reference evidence="6" key="1">
    <citation type="submission" date="2022-12" db="EMBL/GenBank/DDBJ databases">
        <title>Marinomonas 15G1-11 sp. nov, isolated from marine algae.</title>
        <authorList>
            <person name="Butt M."/>
            <person name="Choi D.G."/>
            <person name="Kim J.M."/>
            <person name="Lee J.K."/>
            <person name="Baek J.H."/>
            <person name="Jeon C.O."/>
        </authorList>
    </citation>
    <scope>NUCLEOTIDE SEQUENCE</scope>
    <source>
        <strain evidence="6">15G1-11</strain>
    </source>
</reference>
<dbReference type="InterPro" id="IPR017785">
    <property type="entry name" value="Choline-sulfatase"/>
</dbReference>
<dbReference type="RefSeq" id="WP_269127746.1">
    <property type="nucleotide sequence ID" value="NZ_JAPUBN010000024.1"/>
</dbReference>
<dbReference type="PANTHER" id="PTHR45953:SF1">
    <property type="entry name" value="IDURONATE 2-SULFATASE"/>
    <property type="match status" value="1"/>
</dbReference>
<dbReference type="InterPro" id="IPR024607">
    <property type="entry name" value="Sulfatase_CS"/>
</dbReference>
<gene>
    <name evidence="6" type="primary">betC</name>
    <name evidence="6" type="ORF">O1D97_18830</name>
</gene>
<dbReference type="PANTHER" id="PTHR45953">
    <property type="entry name" value="IDURONATE 2-SULFATASE"/>
    <property type="match status" value="1"/>
</dbReference>